<evidence type="ECO:0000313" key="2">
    <source>
        <dbReference type="Proteomes" id="UP000230423"/>
    </source>
</evidence>
<reference evidence="1 2" key="1">
    <citation type="submission" date="2015-09" db="EMBL/GenBank/DDBJ databases">
        <title>Draft genome of the parasitic nematode Teladorsagia circumcincta isolate WARC Sus (inbred).</title>
        <authorList>
            <person name="Mitreva M."/>
        </authorList>
    </citation>
    <scope>NUCLEOTIDE SEQUENCE [LARGE SCALE GENOMIC DNA]</scope>
    <source>
        <strain evidence="1 2">S</strain>
    </source>
</reference>
<evidence type="ECO:0000313" key="1">
    <source>
        <dbReference type="EMBL" id="PIO72959.1"/>
    </source>
</evidence>
<keyword evidence="2" id="KW-1185">Reference proteome</keyword>
<organism evidence="1 2">
    <name type="scientific">Teladorsagia circumcincta</name>
    <name type="common">Brown stomach worm</name>
    <name type="synonym">Ostertagia circumcincta</name>
    <dbReference type="NCBI Taxonomy" id="45464"/>
    <lineage>
        <taxon>Eukaryota</taxon>
        <taxon>Metazoa</taxon>
        <taxon>Ecdysozoa</taxon>
        <taxon>Nematoda</taxon>
        <taxon>Chromadorea</taxon>
        <taxon>Rhabditida</taxon>
        <taxon>Rhabditina</taxon>
        <taxon>Rhabditomorpha</taxon>
        <taxon>Strongyloidea</taxon>
        <taxon>Trichostrongylidae</taxon>
        <taxon>Teladorsagia</taxon>
    </lineage>
</organism>
<dbReference type="AlphaFoldDB" id="A0A2G9URT3"/>
<proteinExistence type="predicted"/>
<dbReference type="PANTHER" id="PTHR15889:SF2">
    <property type="entry name" value="LARGE RIBOSOMAL SUBUNIT PROTEIN ML37"/>
    <property type="match status" value="1"/>
</dbReference>
<name>A0A2G9URT3_TELCI</name>
<dbReference type="InterPro" id="IPR052482">
    <property type="entry name" value="mtLSU_mL37"/>
</dbReference>
<dbReference type="Proteomes" id="UP000230423">
    <property type="component" value="Unassembled WGS sequence"/>
</dbReference>
<dbReference type="GO" id="GO:0005739">
    <property type="term" value="C:mitochondrion"/>
    <property type="evidence" value="ECO:0007669"/>
    <property type="project" value="TreeGrafter"/>
</dbReference>
<sequence length="165" mass="18610">MSSQLHLPDIAPLSPLIDLGSDHIYNDNAVIARPNTSLALHAILWSREQDQKYPWTKEQNAANAVMHTFGAAVAEATRRDSSRDLKKDPVVVKGVQLVDGKVDLITFQLNTLNLTSEDSTKNIVWVEKVAACPLYKPKPFYEQLTELSHVNMDTWKKFVALLWNK</sequence>
<gene>
    <name evidence="1" type="ORF">TELCIR_05081</name>
</gene>
<protein>
    <submittedName>
        <fullName evidence="1">Uncharacterized protein</fullName>
    </submittedName>
</protein>
<dbReference type="PANTHER" id="PTHR15889">
    <property type="entry name" value="MITOCHONDRIAL RIBOSOMAL PROTEIN L37"/>
    <property type="match status" value="1"/>
</dbReference>
<dbReference type="OrthoDB" id="5835618at2759"/>
<accession>A0A2G9URT3</accession>
<dbReference type="EMBL" id="KZ345555">
    <property type="protein sequence ID" value="PIO72959.1"/>
    <property type="molecule type" value="Genomic_DNA"/>
</dbReference>